<sequence>MLGTSIILLVTILFDKVRKSSCESSDELSDTSPNISYILLYVLVTGESKIPFSGESIGFFSCSWLLARQQKILRFTRHFCANVRPPARRHSSSQRGNKQTCAFYKHLVFSNKNSNS</sequence>
<evidence type="ECO:0000313" key="2">
    <source>
        <dbReference type="EMBL" id="KOF85454.1"/>
    </source>
</evidence>
<feature type="chain" id="PRO_5007416256" description="Secreted protein" evidence="1">
    <location>
        <begin position="23"/>
        <end position="116"/>
    </location>
</feature>
<evidence type="ECO:0000256" key="1">
    <source>
        <dbReference type="SAM" id="SignalP"/>
    </source>
</evidence>
<organism evidence="2">
    <name type="scientific">Octopus bimaculoides</name>
    <name type="common">California two-spotted octopus</name>
    <dbReference type="NCBI Taxonomy" id="37653"/>
    <lineage>
        <taxon>Eukaryota</taxon>
        <taxon>Metazoa</taxon>
        <taxon>Spiralia</taxon>
        <taxon>Lophotrochozoa</taxon>
        <taxon>Mollusca</taxon>
        <taxon>Cephalopoda</taxon>
        <taxon>Coleoidea</taxon>
        <taxon>Octopodiformes</taxon>
        <taxon>Octopoda</taxon>
        <taxon>Incirrata</taxon>
        <taxon>Octopodidae</taxon>
        <taxon>Octopus</taxon>
    </lineage>
</organism>
<evidence type="ECO:0008006" key="3">
    <source>
        <dbReference type="Google" id="ProtNLM"/>
    </source>
</evidence>
<proteinExistence type="predicted"/>
<protein>
    <recommendedName>
        <fullName evidence="3">Secreted protein</fullName>
    </recommendedName>
</protein>
<dbReference type="EMBL" id="KQ418887">
    <property type="protein sequence ID" value="KOF85453.1"/>
    <property type="molecule type" value="Genomic_DNA"/>
</dbReference>
<accession>A0A0L8H8M5</accession>
<gene>
    <name evidence="2" type="ORF">OCBIM_22020303mg</name>
</gene>
<dbReference type="EMBL" id="KQ418887">
    <property type="protein sequence ID" value="KOF85454.1"/>
    <property type="molecule type" value="Genomic_DNA"/>
</dbReference>
<reference evidence="2" key="1">
    <citation type="submission" date="2015-07" db="EMBL/GenBank/DDBJ databases">
        <title>MeaNS - Measles Nucleotide Surveillance Program.</title>
        <authorList>
            <person name="Tran T."/>
            <person name="Druce J."/>
        </authorList>
    </citation>
    <scope>NUCLEOTIDE SEQUENCE</scope>
    <source>
        <strain evidence="2">UCB-OBI-ISO-001</strain>
        <tissue evidence="2">Gonad</tissue>
    </source>
</reference>
<dbReference type="AlphaFoldDB" id="A0A0L8H8M5"/>
<keyword evidence="1" id="KW-0732">Signal</keyword>
<name>A0A0L8H8M5_OCTBM</name>
<feature type="signal peptide" evidence="1">
    <location>
        <begin position="1"/>
        <end position="22"/>
    </location>
</feature>